<reference evidence="1 2" key="1">
    <citation type="submission" date="2020-08" db="EMBL/GenBank/DDBJ databases">
        <title>Genomic Encyclopedia of Type Strains, Phase IV (KMG-V): Genome sequencing to study the core and pangenomes of soil and plant-associated prokaryotes.</title>
        <authorList>
            <person name="Whitman W."/>
        </authorList>
    </citation>
    <scope>NUCLEOTIDE SEQUENCE [LARGE SCALE GENOMIC DNA]</scope>
    <source>
        <strain evidence="1 2">SEMIA 4087</strain>
    </source>
</reference>
<protein>
    <submittedName>
        <fullName evidence="1">Uncharacterized protein</fullName>
    </submittedName>
</protein>
<comment type="caution">
    <text evidence="1">The sequence shown here is derived from an EMBL/GenBank/DDBJ whole genome shotgun (WGS) entry which is preliminary data.</text>
</comment>
<organism evidence="1 2">
    <name type="scientific">Rhizobium mongolense</name>
    <dbReference type="NCBI Taxonomy" id="57676"/>
    <lineage>
        <taxon>Bacteria</taxon>
        <taxon>Pseudomonadati</taxon>
        <taxon>Pseudomonadota</taxon>
        <taxon>Alphaproteobacteria</taxon>
        <taxon>Hyphomicrobiales</taxon>
        <taxon>Rhizobiaceae</taxon>
        <taxon>Rhizobium/Agrobacterium group</taxon>
        <taxon>Rhizobium</taxon>
    </lineage>
</organism>
<gene>
    <name evidence="1" type="ORF">GGD56_003093</name>
</gene>
<accession>A0ABR6IMY8</accession>
<sequence length="36" mass="4097">MAISIRRFRGTEIVGVTHEFVEAVRIAEIEDNSPRP</sequence>
<evidence type="ECO:0000313" key="2">
    <source>
        <dbReference type="Proteomes" id="UP000551353"/>
    </source>
</evidence>
<evidence type="ECO:0000313" key="1">
    <source>
        <dbReference type="EMBL" id="MBB4229251.1"/>
    </source>
</evidence>
<name>A0ABR6IMY8_9HYPH</name>
<keyword evidence="2" id="KW-1185">Reference proteome</keyword>
<dbReference type="Proteomes" id="UP000551353">
    <property type="component" value="Unassembled WGS sequence"/>
</dbReference>
<proteinExistence type="predicted"/>
<dbReference type="EMBL" id="JACIFX010000003">
    <property type="protein sequence ID" value="MBB4229251.1"/>
    <property type="molecule type" value="Genomic_DNA"/>
</dbReference>